<evidence type="ECO:0000256" key="9">
    <source>
        <dbReference type="ARBA" id="ARBA00023136"/>
    </source>
</evidence>
<dbReference type="PIRSF" id="PIRSF015761">
    <property type="entry name" value="Protein_L"/>
    <property type="match status" value="1"/>
</dbReference>
<dbReference type="InterPro" id="IPR043129">
    <property type="entry name" value="ATPase_NBD"/>
</dbReference>
<feature type="domain" description="GspL cytoplasmic actin-ATPase-like" evidence="12">
    <location>
        <begin position="20"/>
        <end position="271"/>
    </location>
</feature>
<organism evidence="14 15">
    <name type="scientific">Aliidiomarina maris</name>
    <dbReference type="NCBI Taxonomy" id="531312"/>
    <lineage>
        <taxon>Bacteria</taxon>
        <taxon>Pseudomonadati</taxon>
        <taxon>Pseudomonadota</taxon>
        <taxon>Gammaproteobacteria</taxon>
        <taxon>Alteromonadales</taxon>
        <taxon>Idiomarinaceae</taxon>
        <taxon>Aliidiomarina</taxon>
    </lineage>
</organism>
<protein>
    <recommendedName>
        <fullName evidence="10">Type II secretion system protein L</fullName>
        <shortName evidence="10">T2SS protein L</shortName>
    </recommendedName>
</protein>
<dbReference type="Gene3D" id="3.30.420.380">
    <property type="match status" value="1"/>
</dbReference>
<comment type="function">
    <text evidence="10">Inner membrane component of the type II secretion system required for the energy-dependent secretion of extracellular factors such as proteases and toxins from the periplasm.</text>
</comment>
<evidence type="ECO:0000256" key="2">
    <source>
        <dbReference type="ARBA" id="ARBA00005318"/>
    </source>
</evidence>
<name>A0ABY0BT57_9GAMM</name>
<dbReference type="NCBIfam" id="TIGR01709">
    <property type="entry name" value="typeII_sec_gspL"/>
    <property type="match status" value="1"/>
</dbReference>
<comment type="subcellular location">
    <subcellularLocation>
        <location evidence="1">Cell inner membrane</location>
        <topology evidence="1">Single-pass membrane protein</topology>
    </subcellularLocation>
</comment>
<evidence type="ECO:0000256" key="7">
    <source>
        <dbReference type="ARBA" id="ARBA00022927"/>
    </source>
</evidence>
<evidence type="ECO:0000256" key="3">
    <source>
        <dbReference type="ARBA" id="ARBA00022448"/>
    </source>
</evidence>
<dbReference type="CDD" id="cd24017">
    <property type="entry name" value="ASKHA_T2SSL_N"/>
    <property type="match status" value="1"/>
</dbReference>
<dbReference type="InterPro" id="IPR025691">
    <property type="entry name" value="GspL_pp_dom"/>
</dbReference>
<keyword evidence="15" id="KW-1185">Reference proteome</keyword>
<dbReference type="EMBL" id="PIPK01000003">
    <property type="protein sequence ID" value="RUO27311.1"/>
    <property type="molecule type" value="Genomic_DNA"/>
</dbReference>
<dbReference type="Pfam" id="PF12693">
    <property type="entry name" value="GspL_C"/>
    <property type="match status" value="1"/>
</dbReference>
<evidence type="ECO:0000256" key="4">
    <source>
        <dbReference type="ARBA" id="ARBA00022475"/>
    </source>
</evidence>
<proteinExistence type="inferred from homology"/>
<keyword evidence="5" id="KW-0997">Cell inner membrane</keyword>
<feature type="domain" description="GspL periplasmic" evidence="13">
    <location>
        <begin position="277"/>
        <end position="429"/>
    </location>
</feature>
<sequence>MRHVCYIVHAEDTIGMTKQLIIRLPGHAHSQVPWVLWQSGEAQHERGEIVAQGHVEQASQLGELAALSRDAKVTVLVSSAEIGFHQLDLPPGSKRHLAQVVPYALEEDLAQDIQELHFAWQADAWRTPKGGEPAGLPVAVVAKKQLQAWQSWLDDAGVSYNALIPDLFILPQAPDEWTAMRIADEVVVRHSAWRGFSIEQTLFAELAGLFSDALTPPQRIRCFGDVQWPQAPAELSTVDQAEHDTAHLLLLARAVTAGQSINLLQGEFAKKRQRKATLGVWRWPAVAAAALVALLFIDKGLYIWQLNQQQAQVRAQIEQRYRDTFPNESRVVNVRAQLNQHLARLQGGGESSQVLALLSQLTPAFAGTELDITLMQFDANRNELRIQATAADFVTFERFRELATEQELAVEQGQLNSRAGRIAGTLVVRGGS</sequence>
<keyword evidence="7 10" id="KW-0653">Protein transport</keyword>
<accession>A0ABY0BT57</accession>
<evidence type="ECO:0000256" key="6">
    <source>
        <dbReference type="ARBA" id="ARBA00022692"/>
    </source>
</evidence>
<comment type="caution">
    <text evidence="14">The sequence shown here is derived from an EMBL/GenBank/DDBJ whole genome shotgun (WGS) entry which is preliminary data.</text>
</comment>
<evidence type="ECO:0000256" key="11">
    <source>
        <dbReference type="SAM" id="Phobius"/>
    </source>
</evidence>
<evidence type="ECO:0000256" key="5">
    <source>
        <dbReference type="ARBA" id="ARBA00022519"/>
    </source>
</evidence>
<dbReference type="InterPro" id="IPR024230">
    <property type="entry name" value="GspL_cyto_dom"/>
</dbReference>
<keyword evidence="4" id="KW-1003">Cell membrane</keyword>
<evidence type="ECO:0000259" key="12">
    <source>
        <dbReference type="Pfam" id="PF05134"/>
    </source>
</evidence>
<dbReference type="Pfam" id="PF05134">
    <property type="entry name" value="T2SSL"/>
    <property type="match status" value="1"/>
</dbReference>
<dbReference type="Gene3D" id="3.30.1360.100">
    <property type="entry name" value="General secretion pathway protein M, EpsM"/>
    <property type="match status" value="1"/>
</dbReference>
<evidence type="ECO:0000256" key="1">
    <source>
        <dbReference type="ARBA" id="ARBA00004377"/>
    </source>
</evidence>
<evidence type="ECO:0000259" key="13">
    <source>
        <dbReference type="Pfam" id="PF12693"/>
    </source>
</evidence>
<dbReference type="SUPFAM" id="SSF53067">
    <property type="entry name" value="Actin-like ATPase domain"/>
    <property type="match status" value="2"/>
</dbReference>
<comment type="similarity">
    <text evidence="2 10">Belongs to the GSP L family.</text>
</comment>
<evidence type="ECO:0000256" key="10">
    <source>
        <dbReference type="PIRNR" id="PIRNR015761"/>
    </source>
</evidence>
<dbReference type="Gene3D" id="3.30.420.370">
    <property type="match status" value="1"/>
</dbReference>
<evidence type="ECO:0000256" key="8">
    <source>
        <dbReference type="ARBA" id="ARBA00022989"/>
    </source>
</evidence>
<dbReference type="Proteomes" id="UP000287865">
    <property type="component" value="Unassembled WGS sequence"/>
</dbReference>
<keyword evidence="6 11" id="KW-0812">Transmembrane</keyword>
<gene>
    <name evidence="14" type="primary">gspL</name>
    <name evidence="14" type="ORF">CWE07_05025</name>
</gene>
<feature type="transmembrane region" description="Helical" evidence="11">
    <location>
        <begin position="280"/>
        <end position="304"/>
    </location>
</feature>
<dbReference type="InterPro" id="IPR007812">
    <property type="entry name" value="T2SS_protein-GspL"/>
</dbReference>
<reference evidence="14 15" key="1">
    <citation type="journal article" date="2018" name="Front. Microbiol.">
        <title>Genome-Based Analysis Reveals the Taxonomy and Diversity of the Family Idiomarinaceae.</title>
        <authorList>
            <person name="Liu Y."/>
            <person name="Lai Q."/>
            <person name="Shao Z."/>
        </authorList>
    </citation>
    <scope>NUCLEOTIDE SEQUENCE [LARGE SCALE GENOMIC DNA]</scope>
    <source>
        <strain evidence="14 15">CF12-14</strain>
    </source>
</reference>
<keyword evidence="3 10" id="KW-0813">Transport</keyword>
<keyword evidence="8 11" id="KW-1133">Transmembrane helix</keyword>
<keyword evidence="9 11" id="KW-0472">Membrane</keyword>
<evidence type="ECO:0000313" key="15">
    <source>
        <dbReference type="Proteomes" id="UP000287865"/>
    </source>
</evidence>
<evidence type="ECO:0000313" key="14">
    <source>
        <dbReference type="EMBL" id="RUO27311.1"/>
    </source>
</evidence>